<evidence type="ECO:0000313" key="2">
    <source>
        <dbReference type="Proteomes" id="UP000069030"/>
    </source>
</evidence>
<organism evidence="1 2">
    <name type="scientific">Myroides odoratimimus</name>
    <dbReference type="NCBI Taxonomy" id="76832"/>
    <lineage>
        <taxon>Bacteria</taxon>
        <taxon>Pseudomonadati</taxon>
        <taxon>Bacteroidota</taxon>
        <taxon>Flavobacteriia</taxon>
        <taxon>Flavobacteriales</taxon>
        <taxon>Flavobacteriaceae</taxon>
        <taxon>Myroides</taxon>
    </lineage>
</organism>
<dbReference type="EMBL" id="CP013690">
    <property type="protein sequence ID" value="ALU26063.1"/>
    <property type="molecule type" value="Genomic_DNA"/>
</dbReference>
<dbReference type="RefSeq" id="WP_058699248.1">
    <property type="nucleotide sequence ID" value="NZ_CP013690.1"/>
</dbReference>
<proteinExistence type="predicted"/>
<dbReference type="AlphaFoldDB" id="A0AAI8C4L6"/>
<name>A0AAI8C4L6_9FLAO</name>
<gene>
    <name evidence="1" type="ORF">AS202_07855</name>
</gene>
<accession>A0AAI8C4L6</accession>
<protein>
    <submittedName>
        <fullName evidence="1">Uncharacterized protein</fullName>
    </submittedName>
</protein>
<reference evidence="1 2" key="1">
    <citation type="journal article" date="2016" name="J. Zhejiang Univ. Sci. B">
        <title>Antibiotic resistance mechanisms of Myroides sp.</title>
        <authorList>
            <person name="Hu S."/>
            <person name="Yuan S."/>
            <person name="Qu H."/>
            <person name="Jiang T."/>
            <person name="Zhou Y."/>
            <person name="Wang M."/>
            <person name="Ming D."/>
        </authorList>
    </citation>
    <scope>NUCLEOTIDE SEQUENCE [LARGE SCALE GENOMIC DNA]</scope>
    <source>
        <strain evidence="1 2">PR63039</strain>
    </source>
</reference>
<sequence length="358" mass="41952">MYRLEIQKLLLAIDENLDDQELCLSFIRQGIQIADKHNDLDWGVELRYSLIHEERATSGCTESVLAFAWILDVCDRYPERFHESEFLLEYEWMLCSAYSNASLSTEQILAVADDLYARLERNHISKRGYYFTMAEYVQNIGDYAKGEEYIKLAMQEPYDDENIEIMEYDYRIENLVLMGRFDEAIVLMEQVELKKLSDFALPFETYCAMAYCMAKVEDVRASIYLEKAKASFETLREVNSSMLYSMTRLMYAMYLLKDSVMWSTFERIADWEIDAEDDLQFMLSRHAALICAQGGVIALDLSPRLSYYEPNGKYDLTQLYEYYDNIATRLGLQFDSRNGSDFCSKEYKELKMMNGIKV</sequence>
<evidence type="ECO:0000313" key="1">
    <source>
        <dbReference type="EMBL" id="ALU26063.1"/>
    </source>
</evidence>
<dbReference type="KEGG" id="mod:AS202_07855"/>
<dbReference type="Proteomes" id="UP000069030">
    <property type="component" value="Chromosome"/>
</dbReference>